<dbReference type="GO" id="GO:0006508">
    <property type="term" value="P:proteolysis"/>
    <property type="evidence" value="ECO:0007669"/>
    <property type="project" value="InterPro"/>
</dbReference>
<dbReference type="SMART" id="SM00223">
    <property type="entry name" value="APPLE"/>
    <property type="match status" value="1"/>
</dbReference>
<evidence type="ECO:0000256" key="5">
    <source>
        <dbReference type="SAM" id="SignalP"/>
    </source>
</evidence>
<dbReference type="PANTHER" id="PTHR11474">
    <property type="entry name" value="TYROSINASE FAMILY MEMBER"/>
    <property type="match status" value="1"/>
</dbReference>
<dbReference type="SUPFAM" id="SSF57414">
    <property type="entry name" value="Hairpin loop containing domain-like"/>
    <property type="match status" value="1"/>
</dbReference>
<feature type="chain" id="PRO_5001535451" description="Tyrosinase copper-binding domain-containing protein" evidence="5">
    <location>
        <begin position="28"/>
        <end position="597"/>
    </location>
</feature>
<feature type="domain" description="Tyrosinase copper-binding" evidence="6">
    <location>
        <begin position="181"/>
        <end position="198"/>
    </location>
</feature>
<dbReference type="PROSITE" id="PS00498">
    <property type="entry name" value="TYROSINASE_2"/>
    <property type="match status" value="1"/>
</dbReference>
<evidence type="ECO:0000256" key="2">
    <source>
        <dbReference type="ARBA" id="ARBA00022737"/>
    </source>
</evidence>
<organism evidence="8">
    <name type="scientific">Aphanomyces invadans</name>
    <dbReference type="NCBI Taxonomy" id="157072"/>
    <lineage>
        <taxon>Eukaryota</taxon>
        <taxon>Sar</taxon>
        <taxon>Stramenopiles</taxon>
        <taxon>Oomycota</taxon>
        <taxon>Saprolegniomycetes</taxon>
        <taxon>Saprolegniales</taxon>
        <taxon>Verrucalvaceae</taxon>
        <taxon>Aphanomyces</taxon>
    </lineage>
</organism>
<evidence type="ECO:0000259" key="7">
    <source>
        <dbReference type="PROSITE" id="PS00498"/>
    </source>
</evidence>
<dbReference type="EMBL" id="KI913954">
    <property type="protein sequence ID" value="ETW08101.1"/>
    <property type="molecule type" value="Genomic_DNA"/>
</dbReference>
<gene>
    <name evidence="8" type="ORF">H310_02462</name>
</gene>
<keyword evidence="1" id="KW-0479">Metal-binding</keyword>
<keyword evidence="2" id="KW-0677">Repeat</keyword>
<dbReference type="VEuPathDB" id="FungiDB:H310_02462"/>
<dbReference type="InterPro" id="IPR050316">
    <property type="entry name" value="Tyrosinase/Hemocyanin"/>
</dbReference>
<protein>
    <recommendedName>
        <fullName evidence="6 7">Tyrosinase copper-binding domain-containing protein</fullName>
    </recommendedName>
</protein>
<dbReference type="GO" id="GO:0016491">
    <property type="term" value="F:oxidoreductase activity"/>
    <property type="evidence" value="ECO:0007669"/>
    <property type="project" value="InterPro"/>
</dbReference>
<dbReference type="AlphaFoldDB" id="A0A024UNS3"/>
<dbReference type="InterPro" id="IPR003609">
    <property type="entry name" value="Pan_app"/>
</dbReference>
<evidence type="ECO:0000259" key="6">
    <source>
        <dbReference type="PROSITE" id="PS00497"/>
    </source>
</evidence>
<evidence type="ECO:0000256" key="1">
    <source>
        <dbReference type="ARBA" id="ARBA00022723"/>
    </source>
</evidence>
<dbReference type="SUPFAM" id="SSF48056">
    <property type="entry name" value="Di-copper centre-containing domain"/>
    <property type="match status" value="1"/>
</dbReference>
<dbReference type="GO" id="GO:0046872">
    <property type="term" value="F:metal ion binding"/>
    <property type="evidence" value="ECO:0007669"/>
    <property type="project" value="UniProtKB-KW"/>
</dbReference>
<keyword evidence="5" id="KW-0732">Signal</keyword>
<dbReference type="GeneID" id="20079512"/>
<feature type="signal peptide" evidence="5">
    <location>
        <begin position="1"/>
        <end position="27"/>
    </location>
</feature>
<feature type="domain" description="Tyrosinase copper-binding" evidence="7">
    <location>
        <begin position="353"/>
        <end position="364"/>
    </location>
</feature>
<keyword evidence="4" id="KW-1015">Disulfide bond</keyword>
<evidence type="ECO:0000313" key="8">
    <source>
        <dbReference type="EMBL" id="ETW08101.1"/>
    </source>
</evidence>
<proteinExistence type="predicted"/>
<dbReference type="CDD" id="cd01100">
    <property type="entry name" value="APPLE_Factor_XI_like"/>
    <property type="match status" value="1"/>
</dbReference>
<dbReference type="RefSeq" id="XP_008864194.1">
    <property type="nucleotide sequence ID" value="XM_008865972.1"/>
</dbReference>
<dbReference type="InterPro" id="IPR008922">
    <property type="entry name" value="Di-copper_centre_dom_sf"/>
</dbReference>
<sequence length="597" mass="65058">MVLFPSIQAASAALVVALAAATSSTQGMSITQPGAISDVLEATPPLNCVLDEVAYTITPDVTLDGTDIGTTSQRDPANCCLDCQSKPGCIAFNWYDGVCSLKSTQGKSYPSPGVVSGVITSSAPPEPTTAPACPRIRKSWGALSASEQETFVSALEIAMDRGLYQKFVAIHQEKMTNIEAHGSCVFLFWHRQFLLGFENMLRSLGDRFKCLTLPYWDYVEDYATMQNTPIANRCRSIEACSPITTALGGSTQGSISSANFFGHSFLTYRCVNQRPVNHMCTTAGSASCPKCLPRGDWANTPMISDMSISSVRRSVLSGSNVLAVSQAIEYSPHNIIHSTLNGPMANARISPMDPIFFMHHNTIDLLHTIYYHCRVEPLNLSDSQQKNDMRSFQGCSTNNGETVGPTSTLRMRVMTGGQAIDVANDPLIGAFFKDLPNQYYKLTDVRQLGYSFEMKGLLGDLYTKCDGSTAVSSISSVERATNVTIDNVVEPVVLAEDKNVLAFEEAVLAQAASQGLTVAEGYLEVDKMNVMLQENCLPGSVVDFTPEFKEMWHITGMSKSFALLQDIQSGKNPIRINQWQDILAKYFNCRGDVKEVA</sequence>
<dbReference type="OrthoDB" id="70979at2759"/>
<accession>A0A024UNS3</accession>
<dbReference type="PROSITE" id="PS00497">
    <property type="entry name" value="TYROSINASE_1"/>
    <property type="match status" value="1"/>
</dbReference>
<name>A0A024UNS3_9STRA</name>
<dbReference type="PRINTS" id="PR00092">
    <property type="entry name" value="TYROSINASE"/>
</dbReference>
<dbReference type="PANTHER" id="PTHR11474:SF126">
    <property type="entry name" value="TYROSINASE-LIKE PROTEIN TYR-1-RELATED"/>
    <property type="match status" value="1"/>
</dbReference>
<dbReference type="Gene3D" id="1.10.1280.10">
    <property type="entry name" value="Di-copper center containing domain from catechol oxidase"/>
    <property type="match status" value="1"/>
</dbReference>
<dbReference type="InterPro" id="IPR000177">
    <property type="entry name" value="Apple"/>
</dbReference>
<dbReference type="STRING" id="157072.A0A024UNS3"/>
<dbReference type="eggNOG" id="ENOG502S31Y">
    <property type="taxonomic scope" value="Eukaryota"/>
</dbReference>
<dbReference type="Pfam" id="PF00024">
    <property type="entry name" value="PAN_1"/>
    <property type="match status" value="1"/>
</dbReference>
<dbReference type="GO" id="GO:0005576">
    <property type="term" value="C:extracellular region"/>
    <property type="evidence" value="ECO:0007669"/>
    <property type="project" value="InterPro"/>
</dbReference>
<dbReference type="Pfam" id="PF00264">
    <property type="entry name" value="Tyrosinase"/>
    <property type="match status" value="1"/>
</dbReference>
<keyword evidence="3" id="KW-0186">Copper</keyword>
<evidence type="ECO:0000256" key="4">
    <source>
        <dbReference type="ARBA" id="ARBA00023157"/>
    </source>
</evidence>
<dbReference type="InterPro" id="IPR002227">
    <property type="entry name" value="Tyrosinase_Cu-bd"/>
</dbReference>
<dbReference type="Gene3D" id="3.30.30.180">
    <property type="match status" value="1"/>
</dbReference>
<evidence type="ECO:0000256" key="3">
    <source>
        <dbReference type="ARBA" id="ARBA00023008"/>
    </source>
</evidence>
<reference evidence="8" key="1">
    <citation type="submission" date="2013-12" db="EMBL/GenBank/DDBJ databases">
        <title>The Genome Sequence of Aphanomyces invadans NJM9701.</title>
        <authorList>
            <consortium name="The Broad Institute Genomics Platform"/>
            <person name="Russ C."/>
            <person name="Tyler B."/>
            <person name="van West P."/>
            <person name="Dieguez-Uribeondo J."/>
            <person name="Young S.K."/>
            <person name="Zeng Q."/>
            <person name="Gargeya S."/>
            <person name="Fitzgerald M."/>
            <person name="Abouelleil A."/>
            <person name="Alvarado L."/>
            <person name="Chapman S.B."/>
            <person name="Gainer-Dewar J."/>
            <person name="Goldberg J."/>
            <person name="Griggs A."/>
            <person name="Gujja S."/>
            <person name="Hansen M."/>
            <person name="Howarth C."/>
            <person name="Imamovic A."/>
            <person name="Ireland A."/>
            <person name="Larimer J."/>
            <person name="McCowan C."/>
            <person name="Murphy C."/>
            <person name="Pearson M."/>
            <person name="Poon T.W."/>
            <person name="Priest M."/>
            <person name="Roberts A."/>
            <person name="Saif S."/>
            <person name="Shea T."/>
            <person name="Sykes S."/>
            <person name="Wortman J."/>
            <person name="Nusbaum C."/>
            <person name="Birren B."/>
        </authorList>
    </citation>
    <scope>NUCLEOTIDE SEQUENCE [LARGE SCALE GENOMIC DNA]</scope>
    <source>
        <strain evidence="8">NJM9701</strain>
    </source>
</reference>